<proteinExistence type="predicted"/>
<keyword evidence="3" id="KW-1185">Reference proteome</keyword>
<feature type="region of interest" description="Disordered" evidence="1">
    <location>
        <begin position="12"/>
        <end position="54"/>
    </location>
</feature>
<name>A0A1H3DFB5_9GAMM</name>
<protein>
    <submittedName>
        <fullName evidence="2">Uncharacterized protein</fullName>
    </submittedName>
</protein>
<reference evidence="2 3" key="1">
    <citation type="submission" date="2016-10" db="EMBL/GenBank/DDBJ databases">
        <authorList>
            <person name="de Groot N.N."/>
        </authorList>
    </citation>
    <scope>NUCLEOTIDE SEQUENCE [LARGE SCALE GENOMIC DNA]</scope>
    <source>
        <strain evidence="2 3">CGMCC 1.7059</strain>
    </source>
</reference>
<feature type="compositionally biased region" description="Low complexity" evidence="1">
    <location>
        <begin position="12"/>
        <end position="26"/>
    </location>
</feature>
<gene>
    <name evidence="2" type="ORF">SAMN04487960_11270</name>
</gene>
<sequence length="211" mass="22934">MSLLTSLARMSAGLQQAASQRAQSQADTAPVKENKADSSQSQDDVTLSGAPAPKASSRLAINQYKTSVGQDTSYVRETLRHKIAEYGIHPGTRMSVSKAPEGTLALQAAIPAEKRQQIEQDLNNNQTFRDAFSRLSTNEPTVSFVDTAMKLNKAYGVSNPLLDSLVSENEQFNGLGDLVHRYDSIRRMVGAEQLEAAGTQQNYAFSLNARV</sequence>
<dbReference type="RefSeq" id="WP_091817257.1">
    <property type="nucleotide sequence ID" value="NZ_FNNE01000012.1"/>
</dbReference>
<evidence type="ECO:0000313" key="2">
    <source>
        <dbReference type="EMBL" id="SDX65162.1"/>
    </source>
</evidence>
<dbReference type="AlphaFoldDB" id="A0A1H3DFB5"/>
<accession>A0A1H3DFB5</accession>
<evidence type="ECO:0000256" key="1">
    <source>
        <dbReference type="SAM" id="MobiDB-lite"/>
    </source>
</evidence>
<organism evidence="2 3">
    <name type="scientific">Marinobacter mobilis</name>
    <dbReference type="NCBI Taxonomy" id="488533"/>
    <lineage>
        <taxon>Bacteria</taxon>
        <taxon>Pseudomonadati</taxon>
        <taxon>Pseudomonadota</taxon>
        <taxon>Gammaproteobacteria</taxon>
        <taxon>Pseudomonadales</taxon>
        <taxon>Marinobacteraceae</taxon>
        <taxon>Marinobacter</taxon>
    </lineage>
</organism>
<evidence type="ECO:0000313" key="3">
    <source>
        <dbReference type="Proteomes" id="UP000199675"/>
    </source>
</evidence>
<dbReference type="OrthoDB" id="6363845at2"/>
<dbReference type="Proteomes" id="UP000199675">
    <property type="component" value="Unassembled WGS sequence"/>
</dbReference>
<dbReference type="EMBL" id="FNNE01000012">
    <property type="protein sequence ID" value="SDX65162.1"/>
    <property type="molecule type" value="Genomic_DNA"/>
</dbReference>